<dbReference type="InterPro" id="IPR001647">
    <property type="entry name" value="HTH_TetR"/>
</dbReference>
<dbReference type="PANTHER" id="PTHR30055">
    <property type="entry name" value="HTH-TYPE TRANSCRIPTIONAL REGULATOR RUTR"/>
    <property type="match status" value="1"/>
</dbReference>
<keyword evidence="3" id="KW-0804">Transcription</keyword>
<dbReference type="OrthoDB" id="3472897at2"/>
<sequence length="212" mass="22250">MSPRPAKAVRGRVGDDPAAALRTHLIEVAVALLGERPLAAITTREIARAAGVSDGVLYNYFTDKNELLLLALVRRFHPIVARSDTGLPQPGTGTVEANLCQYAEAALTLMVDAVPMASGLISDPVLFHRFLAAIHTEPIAATTMPVTGYLRGEQELGRIGDADIMAITTLLVGAMLSLTLGGLMRGLPTSELVAEIPPVIALITPALVPTGT</sequence>
<dbReference type="EMBL" id="SDWW01000065">
    <property type="protein sequence ID" value="RYV49554.1"/>
    <property type="molecule type" value="Genomic_DNA"/>
</dbReference>
<reference evidence="6 7" key="1">
    <citation type="submission" date="2019-01" db="EMBL/GenBank/DDBJ databases">
        <title>Novel species of Cellulomonas.</title>
        <authorList>
            <person name="Liu Q."/>
            <person name="Xin Y.-H."/>
        </authorList>
    </citation>
    <scope>NUCLEOTIDE SEQUENCE [LARGE SCALE GENOMIC DNA]</scope>
    <source>
        <strain evidence="6 7">HLT2-17</strain>
    </source>
</reference>
<keyword evidence="2 4" id="KW-0238">DNA-binding</keyword>
<dbReference type="PROSITE" id="PS50977">
    <property type="entry name" value="HTH_TETR_2"/>
    <property type="match status" value="1"/>
</dbReference>
<dbReference type="PRINTS" id="PR00455">
    <property type="entry name" value="HTHTETR"/>
</dbReference>
<evidence type="ECO:0000313" key="7">
    <source>
        <dbReference type="Proteomes" id="UP000293764"/>
    </source>
</evidence>
<gene>
    <name evidence="6" type="ORF">EUA98_18160</name>
</gene>
<dbReference type="AlphaFoldDB" id="A0A4V1ZGS4"/>
<dbReference type="Gene3D" id="1.10.357.10">
    <property type="entry name" value="Tetracycline Repressor, domain 2"/>
    <property type="match status" value="1"/>
</dbReference>
<dbReference type="PANTHER" id="PTHR30055:SF238">
    <property type="entry name" value="MYCOFACTOCIN BIOSYNTHESIS TRANSCRIPTIONAL REGULATOR MFTR-RELATED"/>
    <property type="match status" value="1"/>
</dbReference>
<evidence type="ECO:0000259" key="5">
    <source>
        <dbReference type="PROSITE" id="PS50977"/>
    </source>
</evidence>
<dbReference type="GO" id="GO:0000976">
    <property type="term" value="F:transcription cis-regulatory region binding"/>
    <property type="evidence" value="ECO:0007669"/>
    <property type="project" value="TreeGrafter"/>
</dbReference>
<evidence type="ECO:0000256" key="4">
    <source>
        <dbReference type="PROSITE-ProRule" id="PRU00335"/>
    </source>
</evidence>
<dbReference type="RefSeq" id="WP_130104108.1">
    <property type="nucleotide sequence ID" value="NZ_SDWW01000065.1"/>
</dbReference>
<dbReference type="SUPFAM" id="SSF46689">
    <property type="entry name" value="Homeodomain-like"/>
    <property type="match status" value="1"/>
</dbReference>
<evidence type="ECO:0000313" key="6">
    <source>
        <dbReference type="EMBL" id="RYV49554.1"/>
    </source>
</evidence>
<comment type="caution">
    <text evidence="6">The sequence shown here is derived from an EMBL/GenBank/DDBJ whole genome shotgun (WGS) entry which is preliminary data.</text>
</comment>
<keyword evidence="7" id="KW-1185">Reference proteome</keyword>
<dbReference type="InterPro" id="IPR050109">
    <property type="entry name" value="HTH-type_TetR-like_transc_reg"/>
</dbReference>
<feature type="DNA-binding region" description="H-T-H motif" evidence="4">
    <location>
        <begin position="42"/>
        <end position="61"/>
    </location>
</feature>
<feature type="domain" description="HTH tetR-type" evidence="5">
    <location>
        <begin position="19"/>
        <end position="79"/>
    </location>
</feature>
<dbReference type="Proteomes" id="UP000293764">
    <property type="component" value="Unassembled WGS sequence"/>
</dbReference>
<evidence type="ECO:0000256" key="3">
    <source>
        <dbReference type="ARBA" id="ARBA00023163"/>
    </source>
</evidence>
<proteinExistence type="predicted"/>
<protein>
    <submittedName>
        <fullName evidence="6">TetR/AcrR family transcriptional regulator</fullName>
    </submittedName>
</protein>
<dbReference type="GO" id="GO:0003700">
    <property type="term" value="F:DNA-binding transcription factor activity"/>
    <property type="evidence" value="ECO:0007669"/>
    <property type="project" value="TreeGrafter"/>
</dbReference>
<name>A0A4V1ZGS4_9MICO</name>
<evidence type="ECO:0000256" key="2">
    <source>
        <dbReference type="ARBA" id="ARBA00023125"/>
    </source>
</evidence>
<dbReference type="InterPro" id="IPR009057">
    <property type="entry name" value="Homeodomain-like_sf"/>
</dbReference>
<organism evidence="6 7">
    <name type="scientific">Pengzhenrongella frigida</name>
    <dbReference type="NCBI Taxonomy" id="1259133"/>
    <lineage>
        <taxon>Bacteria</taxon>
        <taxon>Bacillati</taxon>
        <taxon>Actinomycetota</taxon>
        <taxon>Actinomycetes</taxon>
        <taxon>Micrococcales</taxon>
        <taxon>Pengzhenrongella</taxon>
    </lineage>
</organism>
<dbReference type="Pfam" id="PF00440">
    <property type="entry name" value="TetR_N"/>
    <property type="match status" value="1"/>
</dbReference>
<keyword evidence="1" id="KW-0805">Transcription regulation</keyword>
<accession>A0A4V1ZGS4</accession>
<evidence type="ECO:0000256" key="1">
    <source>
        <dbReference type="ARBA" id="ARBA00023015"/>
    </source>
</evidence>